<evidence type="ECO:0000256" key="3">
    <source>
        <dbReference type="SAM" id="MobiDB-lite"/>
    </source>
</evidence>
<keyword evidence="2" id="KW-0597">Phosphoprotein</keyword>
<comment type="similarity">
    <text evidence="1">Belongs to the BTG family.</text>
</comment>
<feature type="domain" description="Anti-proliferative protein" evidence="4">
    <location>
        <begin position="86"/>
        <end position="105"/>
    </location>
</feature>
<sequence length="651" mass="69483">MHIEIQVALNFVISYLYNKLPRRRVNIFGEELEKALKDKFQGHWYPEKPFKGSAFRCLKTGDPIDSVLERAARESGVPIADILENLPAELSVWVDPGEVSYRIGEKGAVKILYSENSDNHEDNTSADREVNKTFNPEAQCFRPIDAVNTSMNNLSLSPKTSPHAGSSPHSASSNSPTYKGSPNPAAAANGSFMQRTQAPLTFTTATFAQTKFGSTKLKTSSKRTNSSSYRMSPTEFSNYIKQRAMQQQQQQLHHGGHGNPNLAQPPNHFGPIGPVSPARSLSPNPLSLGLGQNGATVDPFYFPNMASMGMYPQFNGHRNVFDTHFHAAENNALYGGGAANPANGAHGKFNNYLDPHGFYGLGGNQHLQQAAAVAAAHQQQQQQQHYNYLHNNNYTTTHYSPSNSSSSSSSANNNNNKHVTHTIYQQQPATFHLPHFTCHSPYSPSSASSSSSCSIATSPTAFTSATATLPTTSTVTVPTAIATMPAAQPPPPHATAYLKAAPSHLTAYASSGAYEGAPTLLLSSDYNSNCIPILAAHQQQQQPQSPLATAASYIYPAHHQQHSAAAAQQHLMKYAAAAAQAAQHQFHYATAPQILTAAAPQHMLATAVTSAATAPHTHVLSGVATTTTPLVVATTTATGAAVSAPVLGGCI</sequence>
<name>A0A034VKR8_BACDO</name>
<evidence type="ECO:0000313" key="5">
    <source>
        <dbReference type="EMBL" id="JAC42415.1"/>
    </source>
</evidence>
<dbReference type="PROSITE" id="PS01203">
    <property type="entry name" value="BTG_2"/>
    <property type="match status" value="1"/>
</dbReference>
<dbReference type="GO" id="GO:0003714">
    <property type="term" value="F:transcription corepressor activity"/>
    <property type="evidence" value="ECO:0007669"/>
    <property type="project" value="TreeGrafter"/>
</dbReference>
<dbReference type="OrthoDB" id="6285980at2759"/>
<dbReference type="SMART" id="SM00099">
    <property type="entry name" value="btg1"/>
    <property type="match status" value="1"/>
</dbReference>
<feature type="region of interest" description="Disordered" evidence="3">
    <location>
        <begin position="114"/>
        <end position="137"/>
    </location>
</feature>
<reference evidence="5" key="1">
    <citation type="journal article" date="2014" name="BMC Genomics">
        <title>Characterizing the developmental transcriptome of the oriental fruit fly, Bactrocera dorsalis (Diptera: Tephritidae) through comparative genomic analysis with Drosophila melanogaster utilizing modENCODE datasets.</title>
        <authorList>
            <person name="Geib S.M."/>
            <person name="Calla B."/>
            <person name="Hall B."/>
            <person name="Hou S."/>
            <person name="Manoukis N.C."/>
        </authorList>
    </citation>
    <scope>NUCLEOTIDE SEQUENCE</scope>
    <source>
        <strain evidence="5">Punador</strain>
    </source>
</reference>
<dbReference type="Gene3D" id="3.90.640.90">
    <property type="entry name" value="Anti-proliferative protein, N-terminal domain"/>
    <property type="match status" value="1"/>
</dbReference>
<dbReference type="PRINTS" id="PR00310">
    <property type="entry name" value="ANTIPRLFBTG1"/>
</dbReference>
<dbReference type="PANTHER" id="PTHR17537">
    <property type="entry name" value="TRANSDUCER OF ERBB2 TOB"/>
    <property type="match status" value="1"/>
</dbReference>
<dbReference type="FunFam" id="3.90.640.90:FF:000001">
    <property type="entry name" value="TOB1 isoform 1"/>
    <property type="match status" value="1"/>
</dbReference>
<dbReference type="InterPro" id="IPR036054">
    <property type="entry name" value="BTG-like_sf"/>
</dbReference>
<feature type="compositionally biased region" description="Basic and acidic residues" evidence="3">
    <location>
        <begin position="117"/>
        <end position="131"/>
    </location>
</feature>
<dbReference type="InterPro" id="IPR002087">
    <property type="entry name" value="Anti_prolifrtn"/>
</dbReference>
<dbReference type="PANTHER" id="PTHR17537:SF5">
    <property type="entry name" value="TRANSDUCER OF ERBB2, ISOFORM A"/>
    <property type="match status" value="1"/>
</dbReference>
<evidence type="ECO:0000256" key="1">
    <source>
        <dbReference type="ARBA" id="ARBA00007989"/>
    </source>
</evidence>
<gene>
    <name evidence="5" type="primary">TOB1</name>
</gene>
<feature type="region of interest" description="Disordered" evidence="3">
    <location>
        <begin position="243"/>
        <end position="286"/>
    </location>
</feature>
<dbReference type="GO" id="GO:0005737">
    <property type="term" value="C:cytoplasm"/>
    <property type="evidence" value="ECO:0007669"/>
    <property type="project" value="TreeGrafter"/>
</dbReference>
<feature type="region of interest" description="Disordered" evidence="3">
    <location>
        <begin position="392"/>
        <end position="416"/>
    </location>
</feature>
<feature type="compositionally biased region" description="Low complexity" evidence="3">
    <location>
        <begin position="161"/>
        <end position="176"/>
    </location>
</feature>
<protein>
    <submittedName>
        <fullName evidence="5">Protein Tob1</fullName>
    </submittedName>
</protein>
<dbReference type="AlphaFoldDB" id="A0A034VKR8"/>
<feature type="compositionally biased region" description="Polar residues" evidence="3">
    <location>
        <begin position="151"/>
        <end position="160"/>
    </location>
</feature>
<dbReference type="Pfam" id="PF07742">
    <property type="entry name" value="BTG"/>
    <property type="match status" value="1"/>
</dbReference>
<dbReference type="SUPFAM" id="SSF160696">
    <property type="entry name" value="BTG domain-like"/>
    <property type="match status" value="1"/>
</dbReference>
<proteinExistence type="inferred from homology"/>
<evidence type="ECO:0000259" key="4">
    <source>
        <dbReference type="PROSITE" id="PS01203"/>
    </source>
</evidence>
<dbReference type="GO" id="GO:0005634">
    <property type="term" value="C:nucleus"/>
    <property type="evidence" value="ECO:0007669"/>
    <property type="project" value="TreeGrafter"/>
</dbReference>
<dbReference type="InterPro" id="IPR015676">
    <property type="entry name" value="Tob1/2"/>
</dbReference>
<accession>A0A034VKR8</accession>
<feature type="region of interest" description="Disordered" evidence="3">
    <location>
        <begin position="151"/>
        <end position="189"/>
    </location>
</feature>
<dbReference type="EMBL" id="GAKP01016537">
    <property type="protein sequence ID" value="JAC42415.1"/>
    <property type="molecule type" value="Transcribed_RNA"/>
</dbReference>
<evidence type="ECO:0000256" key="2">
    <source>
        <dbReference type="ARBA" id="ARBA00022553"/>
    </source>
</evidence>
<organism evidence="5">
    <name type="scientific">Bactrocera dorsalis</name>
    <name type="common">Oriental fruit fly</name>
    <name type="synonym">Dacus dorsalis</name>
    <dbReference type="NCBI Taxonomy" id="27457"/>
    <lineage>
        <taxon>Eukaryota</taxon>
        <taxon>Metazoa</taxon>
        <taxon>Ecdysozoa</taxon>
        <taxon>Arthropoda</taxon>
        <taxon>Hexapoda</taxon>
        <taxon>Insecta</taxon>
        <taxon>Pterygota</taxon>
        <taxon>Neoptera</taxon>
        <taxon>Endopterygota</taxon>
        <taxon>Diptera</taxon>
        <taxon>Brachycera</taxon>
        <taxon>Muscomorpha</taxon>
        <taxon>Tephritoidea</taxon>
        <taxon>Tephritidae</taxon>
        <taxon>Bactrocera</taxon>
        <taxon>Bactrocera</taxon>
    </lineage>
</organism>